<accession>A0A3R7N1T8</accession>
<dbReference type="InterPro" id="IPR018979">
    <property type="entry name" value="FERM_N"/>
</dbReference>
<dbReference type="InterPro" id="IPR001611">
    <property type="entry name" value="Leu-rich_rpt"/>
</dbReference>
<dbReference type="SMART" id="SM00295">
    <property type="entry name" value="B41"/>
    <property type="match status" value="1"/>
</dbReference>
<dbReference type="GO" id="GO:0016477">
    <property type="term" value="P:cell migration"/>
    <property type="evidence" value="ECO:0007669"/>
    <property type="project" value="TreeGrafter"/>
</dbReference>
<dbReference type="EMBL" id="MKGL01000447">
    <property type="protein sequence ID" value="RNE98642.1"/>
    <property type="molecule type" value="Genomic_DNA"/>
</dbReference>
<dbReference type="RefSeq" id="XP_029234753.1">
    <property type="nucleotide sequence ID" value="XM_029385404.1"/>
</dbReference>
<dbReference type="OMA" id="YMEINAR"/>
<dbReference type="GO" id="GO:0005886">
    <property type="term" value="C:plasma membrane"/>
    <property type="evidence" value="ECO:0007669"/>
    <property type="project" value="TreeGrafter"/>
</dbReference>
<dbReference type="CDD" id="cd14473">
    <property type="entry name" value="FERM_B-lobe"/>
    <property type="match status" value="1"/>
</dbReference>
<name>A0A3R7N1T8_TRYRA</name>
<dbReference type="InterPro" id="IPR051279">
    <property type="entry name" value="PP1-Reg/Actin-Interact_Protein"/>
</dbReference>
<dbReference type="Gene3D" id="3.80.10.10">
    <property type="entry name" value="Ribonuclease Inhibitor"/>
    <property type="match status" value="2"/>
</dbReference>
<dbReference type="InterPro" id="IPR032675">
    <property type="entry name" value="LRR_dom_sf"/>
</dbReference>
<dbReference type="GO" id="GO:0030027">
    <property type="term" value="C:lamellipodium"/>
    <property type="evidence" value="ECO:0007669"/>
    <property type="project" value="TreeGrafter"/>
</dbReference>
<evidence type="ECO:0000313" key="5">
    <source>
        <dbReference type="Proteomes" id="UP000283634"/>
    </source>
</evidence>
<sequence>MADEACPPWLSRADYLCCRTDPYRSLDAAQRCVNDIHKSILALQSSLKASEGHPVVQLGHVTRNFERLRAEHLVLGDAHSEQQRQRTALMRVAEILREEKRALLEELNEARRGVVVRRAECDDASVVCRRFAREQKARAARLEVQESQLAALVEQERGCRERFAAVQAEFDMLSSVVDQHAQQIRSLTALRAHLGGTRAEQERAAAALRDDVTQREVALAETSTALWDYKADMAARVVALQRLAQERQGELERVRRLSQHEMDTLAAHNKALADGLKATAEALLRVRGESRAFASTVKQALADGRLEVQKHAAVVELVGEQNSGLRSAIGRAEELLRQSVHHTGEKNNINRRNLIEQANRVSTLHVELQSMLEDVRLIEARLCTLCRQQVAAELPPPQQGHPQKQQDSEEATPRQDLSVAADLPPPCEGMESRFDNVAAVQPGGVVAQADESQEVPRLREALDALSRQLLEERAAREAELQLEEDGRVRRAAEAVAVHRAEEERRRMDYQDSEKQAAGEVALSYAVQFVDGTKRRVDAFPSDTVAMMIFRVALRAGIVRWRMFHLAQLVDEAGVLGSVRRYLSHSATLEGEGVTPQAALLFGFKHYKRPLHWDDAVAQEWFFRQLQQHVVRGYYPVSEAVAVRLASYELQAVFGDFTAQTSLLYFDQVGLEAYLPISVSAHAYDYWQERLARNHRRRAGLTAAQARCGYMDVLSTTPWWGVTFFDVRDRDNRPFLAGVAEDGFFVFSATKQECLDVVPFPDLAGWERCPAGVVVRRRGSHTMTLYAMSQLQAKELVDLLNECYALLPQRVREELRIEVAGEEGVRAGLVDPAMFVFPVMGRPRPAPYGSRVECMKAAYMSYCTELDELGRPHAPALALLRAMDRAVDDGAALDALDLAMADPPVDDRHFAVLAEILEFALRECQPPGQHEEWRENVDITAVLLAQPSAARQLLSASSVPRIAAVVALFPGLQTLDLAYIPLDTASEQLGSALASGARGLRRLILRGCRIGARALQSFLPVFGSRPPSALEHLSLEDNFLTHAAVHPLCELLSSGGTVLAELNLAFNRLEASGIDALAKAALAASPQLQSLDVSGNPGLQPPSMRAALLVTKGSGIARLALRCCRVCFALFEAMDTELVSNGDIVELDLSTNPLGDGVDARGAKTAFRFLGDRRSVSRVELLLMDECGLTEGELGDALGGAMASNGTLRRLSLRSNGLARKTGFLPSLVTDAVGAHPALRVLDLTDNGISHAGCMRLFAALVRSNTICELYLDGNHLRDAMGPASCTELVALLEKSASLNVLSLCNTGMPDTALQRVGEGLAHNVALHTLVASGNAFTPPGIAVFARLIHHNEALKTLDLSTEALCRDEAMYADTLRLLSSAGRLDSVRL</sequence>
<protein>
    <submittedName>
        <fullName evidence="4">Putative ribonuclease inhibitor</fullName>
    </submittedName>
</protein>
<comment type="caution">
    <text evidence="4">The sequence shown here is derived from an EMBL/GenBank/DDBJ whole genome shotgun (WGS) entry which is preliminary data.</text>
</comment>
<dbReference type="Proteomes" id="UP000283634">
    <property type="component" value="Unassembled WGS sequence"/>
</dbReference>
<dbReference type="SMART" id="SM00368">
    <property type="entry name" value="LRR_RI"/>
    <property type="match status" value="9"/>
</dbReference>
<dbReference type="Gene3D" id="1.20.80.10">
    <property type="match status" value="1"/>
</dbReference>
<evidence type="ECO:0000313" key="4">
    <source>
        <dbReference type="EMBL" id="RNE98642.1"/>
    </source>
</evidence>
<dbReference type="Pfam" id="PF00373">
    <property type="entry name" value="FERM_M"/>
    <property type="match status" value="1"/>
</dbReference>
<evidence type="ECO:0000256" key="2">
    <source>
        <dbReference type="SAM" id="MobiDB-lite"/>
    </source>
</evidence>
<dbReference type="GO" id="GO:0005654">
    <property type="term" value="C:nucleoplasm"/>
    <property type="evidence" value="ECO:0007669"/>
    <property type="project" value="TreeGrafter"/>
</dbReference>
<dbReference type="VEuPathDB" id="TriTrypDB:TRSC58_06721"/>
<dbReference type="GO" id="GO:0008428">
    <property type="term" value="F:ribonuclease inhibitor activity"/>
    <property type="evidence" value="ECO:0007669"/>
    <property type="project" value="TreeGrafter"/>
</dbReference>
<dbReference type="InterPro" id="IPR014352">
    <property type="entry name" value="FERM/acyl-CoA-bd_prot_sf"/>
</dbReference>
<gene>
    <name evidence="4" type="ORF">TraAM80_08663</name>
</gene>
<dbReference type="Pfam" id="PF09379">
    <property type="entry name" value="FERM_N"/>
    <property type="match status" value="1"/>
</dbReference>
<dbReference type="GO" id="GO:0034315">
    <property type="term" value="P:regulation of Arp2/3 complex-mediated actin nucleation"/>
    <property type="evidence" value="ECO:0007669"/>
    <property type="project" value="TreeGrafter"/>
</dbReference>
<evidence type="ECO:0000259" key="3">
    <source>
        <dbReference type="PROSITE" id="PS50057"/>
    </source>
</evidence>
<dbReference type="OrthoDB" id="120976at2759"/>
<feature type="domain" description="FERM" evidence="3">
    <location>
        <begin position="522"/>
        <end position="810"/>
    </location>
</feature>
<dbReference type="InterPro" id="IPR035963">
    <property type="entry name" value="FERM_2"/>
</dbReference>
<dbReference type="PROSITE" id="PS50057">
    <property type="entry name" value="FERM_3"/>
    <property type="match status" value="1"/>
</dbReference>
<dbReference type="SUPFAM" id="SSF47031">
    <property type="entry name" value="Second domain of FERM"/>
    <property type="match status" value="1"/>
</dbReference>
<dbReference type="InterPro" id="IPR019748">
    <property type="entry name" value="FERM_central"/>
</dbReference>
<dbReference type="InterPro" id="IPR000299">
    <property type="entry name" value="FERM_domain"/>
</dbReference>
<dbReference type="Pfam" id="PF13516">
    <property type="entry name" value="LRR_6"/>
    <property type="match status" value="1"/>
</dbReference>
<dbReference type="PANTHER" id="PTHR24112:SF50">
    <property type="entry name" value="RIBONUCLEASE INHIBITOR"/>
    <property type="match status" value="1"/>
</dbReference>
<feature type="compositionally biased region" description="Basic and acidic residues" evidence="2">
    <location>
        <begin position="404"/>
        <end position="413"/>
    </location>
</feature>
<feature type="coiled-coil region" evidence="1">
    <location>
        <begin position="86"/>
        <end position="113"/>
    </location>
</feature>
<feature type="region of interest" description="Disordered" evidence="2">
    <location>
        <begin position="394"/>
        <end position="421"/>
    </location>
</feature>
<reference evidence="4 5" key="1">
    <citation type="journal article" date="2018" name="BMC Genomics">
        <title>Genomic comparison of Trypanosoma conorhini and Trypanosoma rangeli to Trypanosoma cruzi strains of high and low virulence.</title>
        <authorList>
            <person name="Bradwell K.R."/>
            <person name="Koparde V.N."/>
            <person name="Matveyev A.V."/>
            <person name="Serrano M.G."/>
            <person name="Alves J.M."/>
            <person name="Parikh H."/>
            <person name="Huang B."/>
            <person name="Lee V."/>
            <person name="Espinosa-Alvarez O."/>
            <person name="Ortiz P.A."/>
            <person name="Costa-Martins A.G."/>
            <person name="Teixeira M.M."/>
            <person name="Buck G.A."/>
        </authorList>
    </citation>
    <scope>NUCLEOTIDE SEQUENCE [LARGE SCALE GENOMIC DNA]</scope>
    <source>
        <strain evidence="4 5">AM80</strain>
    </source>
</reference>
<dbReference type="GeneID" id="40332596"/>
<evidence type="ECO:0000256" key="1">
    <source>
        <dbReference type="SAM" id="Coils"/>
    </source>
</evidence>
<keyword evidence="1" id="KW-0175">Coiled coil</keyword>
<dbReference type="SUPFAM" id="SSF52047">
    <property type="entry name" value="RNI-like"/>
    <property type="match status" value="1"/>
</dbReference>
<proteinExistence type="predicted"/>
<dbReference type="GO" id="GO:0032311">
    <property type="term" value="C:angiogenin-PRI complex"/>
    <property type="evidence" value="ECO:0007669"/>
    <property type="project" value="TreeGrafter"/>
</dbReference>
<dbReference type="InterPro" id="IPR019749">
    <property type="entry name" value="Band_41_domain"/>
</dbReference>
<keyword evidence="5" id="KW-1185">Reference proteome</keyword>
<organism evidence="4 5">
    <name type="scientific">Trypanosoma rangeli</name>
    <dbReference type="NCBI Taxonomy" id="5698"/>
    <lineage>
        <taxon>Eukaryota</taxon>
        <taxon>Discoba</taxon>
        <taxon>Euglenozoa</taxon>
        <taxon>Kinetoplastea</taxon>
        <taxon>Metakinetoplastina</taxon>
        <taxon>Trypanosomatida</taxon>
        <taxon>Trypanosomatidae</taxon>
        <taxon>Trypanosoma</taxon>
        <taxon>Herpetosoma</taxon>
    </lineage>
</organism>
<dbReference type="PANTHER" id="PTHR24112">
    <property type="entry name" value="LEUCINE-RICH REPEAT, ISOFORM F-RELATED"/>
    <property type="match status" value="1"/>
</dbReference>